<feature type="domain" description="Methyl-accepting transducer" evidence="7">
    <location>
        <begin position="384"/>
        <end position="620"/>
    </location>
</feature>
<dbReference type="Proteomes" id="UP000809621">
    <property type="component" value="Unassembled WGS sequence"/>
</dbReference>
<organism evidence="9 10">
    <name type="scientific">Vibrio ulleungensis</name>
    <dbReference type="NCBI Taxonomy" id="2807619"/>
    <lineage>
        <taxon>Bacteria</taxon>
        <taxon>Pseudomonadati</taxon>
        <taxon>Pseudomonadota</taxon>
        <taxon>Gammaproteobacteria</taxon>
        <taxon>Vibrionales</taxon>
        <taxon>Vibrionaceae</taxon>
        <taxon>Vibrio</taxon>
    </lineage>
</organism>
<comment type="caution">
    <text evidence="9">The sequence shown here is derived from an EMBL/GenBank/DDBJ whole genome shotgun (WGS) entry which is preliminary data.</text>
</comment>
<evidence type="ECO:0000256" key="3">
    <source>
        <dbReference type="ARBA" id="ARBA00029447"/>
    </source>
</evidence>
<dbReference type="SMART" id="SM00304">
    <property type="entry name" value="HAMP"/>
    <property type="match status" value="1"/>
</dbReference>
<name>A0ABS2HLT0_9VIBR</name>
<comment type="subcellular location">
    <subcellularLocation>
        <location evidence="1">Membrane</location>
    </subcellularLocation>
</comment>
<dbReference type="PANTHER" id="PTHR32089">
    <property type="entry name" value="METHYL-ACCEPTING CHEMOTAXIS PROTEIN MCPB"/>
    <property type="match status" value="1"/>
</dbReference>
<feature type="signal peptide" evidence="6">
    <location>
        <begin position="1"/>
        <end position="19"/>
    </location>
</feature>
<dbReference type="InterPro" id="IPR004089">
    <property type="entry name" value="MCPsignal_dom"/>
</dbReference>
<dbReference type="SUPFAM" id="SSF58104">
    <property type="entry name" value="Methyl-accepting chemotaxis protein (MCP) signaling domain"/>
    <property type="match status" value="1"/>
</dbReference>
<evidence type="ECO:0000259" key="7">
    <source>
        <dbReference type="PROSITE" id="PS50111"/>
    </source>
</evidence>
<proteinExistence type="inferred from homology"/>
<feature type="chain" id="PRO_5047171797" evidence="6">
    <location>
        <begin position="20"/>
        <end position="658"/>
    </location>
</feature>
<dbReference type="CDD" id="cd06225">
    <property type="entry name" value="HAMP"/>
    <property type="match status" value="1"/>
</dbReference>
<gene>
    <name evidence="9" type="ORF">JQC93_16440</name>
</gene>
<reference evidence="9 10" key="1">
    <citation type="submission" date="2021-02" db="EMBL/GenBank/DDBJ databases">
        <authorList>
            <person name="Park J.-S."/>
        </authorList>
    </citation>
    <scope>NUCLEOTIDE SEQUENCE [LARGE SCALE GENOMIC DNA]</scope>
    <source>
        <strain evidence="9 10">188UL20-2</strain>
    </source>
</reference>
<dbReference type="RefSeq" id="WP_205159471.1">
    <property type="nucleotide sequence ID" value="NZ_JAFEUM010000007.1"/>
</dbReference>
<keyword evidence="6" id="KW-0732">Signal</keyword>
<dbReference type="InterPro" id="IPR003660">
    <property type="entry name" value="HAMP_dom"/>
</dbReference>
<evidence type="ECO:0000256" key="2">
    <source>
        <dbReference type="ARBA" id="ARBA00023224"/>
    </source>
</evidence>
<evidence type="ECO:0000313" key="9">
    <source>
        <dbReference type="EMBL" id="MBM7037984.1"/>
    </source>
</evidence>
<dbReference type="PROSITE" id="PS50111">
    <property type="entry name" value="CHEMOTAXIS_TRANSDUC_2"/>
    <property type="match status" value="1"/>
</dbReference>
<evidence type="ECO:0000256" key="4">
    <source>
        <dbReference type="PROSITE-ProRule" id="PRU00284"/>
    </source>
</evidence>
<dbReference type="EMBL" id="JAFEUM010000007">
    <property type="protein sequence ID" value="MBM7037984.1"/>
    <property type="molecule type" value="Genomic_DNA"/>
</dbReference>
<dbReference type="CDD" id="cd11386">
    <property type="entry name" value="MCP_signal"/>
    <property type="match status" value="1"/>
</dbReference>
<dbReference type="Gene3D" id="1.10.287.950">
    <property type="entry name" value="Methyl-accepting chemotaxis protein"/>
    <property type="match status" value="1"/>
</dbReference>
<dbReference type="PROSITE" id="PS50885">
    <property type="entry name" value="HAMP"/>
    <property type="match status" value="1"/>
</dbReference>
<evidence type="ECO:0000259" key="8">
    <source>
        <dbReference type="PROSITE" id="PS50885"/>
    </source>
</evidence>
<comment type="similarity">
    <text evidence="3">Belongs to the methyl-accepting chemotaxis (MCP) protein family.</text>
</comment>
<keyword evidence="5" id="KW-0175">Coiled coil</keyword>
<dbReference type="Pfam" id="PF00015">
    <property type="entry name" value="MCPsignal"/>
    <property type="match status" value="1"/>
</dbReference>
<feature type="coiled-coil region" evidence="5">
    <location>
        <begin position="61"/>
        <end position="88"/>
    </location>
</feature>
<dbReference type="Pfam" id="PF00672">
    <property type="entry name" value="HAMP"/>
    <property type="match status" value="1"/>
</dbReference>
<evidence type="ECO:0000256" key="1">
    <source>
        <dbReference type="ARBA" id="ARBA00004370"/>
    </source>
</evidence>
<evidence type="ECO:0000256" key="5">
    <source>
        <dbReference type="SAM" id="Coils"/>
    </source>
</evidence>
<keyword evidence="10" id="KW-1185">Reference proteome</keyword>
<dbReference type="SMART" id="SM00283">
    <property type="entry name" value="MA"/>
    <property type="match status" value="1"/>
</dbReference>
<sequence length="658" mass="71475">MGFVVVTLCAITISFSAYFSQTKMESQMELAASTLTGFLDGSNTLTKHVQDANRLMLVHANTESLEKRQQLEASFAEAKQQISAQQSILLQQLQGYPKLIDTLSNVNGQVEAFMVNAESHLQLHNQRTQARIKSAEELKSFDDEWIFFSQDMGDLQADAKFDGLNSAAWNISFIETQGAGAKGYIQRLLSVDSEEAITPMATELEGYLSRTLEKVDPVYDEMPSSEDYLAPYVTILSRAIASNDGILKLHQQYISLNEQSNQMLSVTAEQMDVIVGELENFTAVIRGLSEDAKVEAGNSAKNSIMVNSSLSVVTLLIALFVTFSVVRAIKTPLAAIQTALSKLSEGDLTHSIDQTYRSELGEIANSINILSNKLRGLIGQIQEADQQVTEVATNSQKMSSQTLSEVQAQQHQTESMAAAVTEMEHAVHEVATHAVESSDAVEEVVGLANQNMSITKTNVEFVEGLQSSLTEASGVIQQLSTQSQQIDEILTVIQSISEQTNLLALNAAIEAARAGEHGRGFAVVADEVRSLATRTQESANEIGSMIESLQANSSSAVKMVESNLKQAQYSVEQSSQSHESLQEMVEKLRIVNDMSRSIATASEEQSAVAKEVAENIVGISDVAMGIADNANESVRNSESLTVVSQKQSQLIAQFKLPA</sequence>
<keyword evidence="2 4" id="KW-0807">Transducer</keyword>
<protein>
    <submittedName>
        <fullName evidence="9">Methyl-accepting chemotaxis protein</fullName>
    </submittedName>
</protein>
<evidence type="ECO:0000256" key="6">
    <source>
        <dbReference type="SAM" id="SignalP"/>
    </source>
</evidence>
<feature type="domain" description="HAMP" evidence="8">
    <location>
        <begin position="327"/>
        <end position="379"/>
    </location>
</feature>
<dbReference type="PANTHER" id="PTHR32089:SF70">
    <property type="entry name" value="ENERGY TAXIS MODULATING METHYL ACCEPTING SENSORY TRANSDUCER"/>
    <property type="match status" value="1"/>
</dbReference>
<evidence type="ECO:0000313" key="10">
    <source>
        <dbReference type="Proteomes" id="UP000809621"/>
    </source>
</evidence>
<accession>A0ABS2HLT0</accession>